<dbReference type="PROSITE" id="PS51397">
    <property type="entry name" value="WLM"/>
    <property type="match status" value="1"/>
</dbReference>
<reference evidence="2 3" key="1">
    <citation type="journal article" date="2024" name="Nat. Commun.">
        <title>Phylogenomics reveals the evolutionary origins of lichenization in chlorophyte algae.</title>
        <authorList>
            <person name="Puginier C."/>
            <person name="Libourel C."/>
            <person name="Otte J."/>
            <person name="Skaloud P."/>
            <person name="Haon M."/>
            <person name="Grisel S."/>
            <person name="Petersen M."/>
            <person name="Berrin J.G."/>
            <person name="Delaux P.M."/>
            <person name="Dal Grande F."/>
            <person name="Keller J."/>
        </authorList>
    </citation>
    <scope>NUCLEOTIDE SEQUENCE [LARGE SCALE GENOMIC DNA]</scope>
    <source>
        <strain evidence="2 3">SAG 216-7</strain>
    </source>
</reference>
<dbReference type="InterPro" id="IPR029071">
    <property type="entry name" value="Ubiquitin-like_domsf"/>
</dbReference>
<name>A0ABR2YCH7_9CHLO</name>
<dbReference type="PANTHER" id="PTHR47796">
    <property type="entry name" value="ZINC METALLOPROTEINASE-LIKE PROTEIN"/>
    <property type="match status" value="1"/>
</dbReference>
<dbReference type="Gene3D" id="3.10.20.90">
    <property type="entry name" value="Phosphatidylinositol 3-kinase Catalytic Subunit, Chain A, domain 1"/>
    <property type="match status" value="1"/>
</dbReference>
<dbReference type="Proteomes" id="UP001491310">
    <property type="component" value="Unassembled WGS sequence"/>
</dbReference>
<accession>A0ABR2YCH7</accession>
<proteinExistence type="predicted"/>
<organism evidence="2 3">
    <name type="scientific">Coccomyxa subellipsoidea</name>
    <dbReference type="NCBI Taxonomy" id="248742"/>
    <lineage>
        <taxon>Eukaryota</taxon>
        <taxon>Viridiplantae</taxon>
        <taxon>Chlorophyta</taxon>
        <taxon>core chlorophytes</taxon>
        <taxon>Trebouxiophyceae</taxon>
        <taxon>Trebouxiophyceae incertae sedis</taxon>
        <taxon>Coccomyxaceae</taxon>
        <taxon>Coccomyxa</taxon>
    </lineage>
</organism>
<dbReference type="PANTHER" id="PTHR47796:SF1">
    <property type="entry name" value="OS08G0500800 PROTEIN"/>
    <property type="match status" value="1"/>
</dbReference>
<evidence type="ECO:0000313" key="2">
    <source>
        <dbReference type="EMBL" id="KAK9902073.1"/>
    </source>
</evidence>
<dbReference type="InterPro" id="IPR013536">
    <property type="entry name" value="WLM_dom"/>
</dbReference>
<comment type="caution">
    <text evidence="2">The sequence shown here is derived from an EMBL/GenBank/DDBJ whole genome shotgun (WGS) entry which is preliminary data.</text>
</comment>
<protein>
    <recommendedName>
        <fullName evidence="1">WLM domain-containing protein</fullName>
    </recommendedName>
</protein>
<evidence type="ECO:0000259" key="1">
    <source>
        <dbReference type="PROSITE" id="PS51397"/>
    </source>
</evidence>
<evidence type="ECO:0000313" key="3">
    <source>
        <dbReference type="Proteomes" id="UP001491310"/>
    </source>
</evidence>
<sequence length="259" mass="29093">MALQVTFRGVKHSLPWTQDLVTLQDLARLLASELHLDPESQKIVVGGRQLVPSATPDQPVQAAGIHAGSKILVFPKASSEEIAKLQAVPDQRIRGFDDELLSVMRRRQNERSSTLPSGPHTFQRFESWSRPGLQPAPSDAMKLLHRLAADKGIVGVMAQHRWTVGTLTEMPPEGKVGVSAMCILGVNINRGQEISLRLRTDDLKGFRRYDRIRETLIHELAHMVFGEHDNNFKELNSQLLRESKSYEWTSARSLESFCN</sequence>
<dbReference type="EMBL" id="JALJOT010000016">
    <property type="protein sequence ID" value="KAK9902073.1"/>
    <property type="molecule type" value="Genomic_DNA"/>
</dbReference>
<dbReference type="SUPFAM" id="SSF54236">
    <property type="entry name" value="Ubiquitin-like"/>
    <property type="match status" value="1"/>
</dbReference>
<keyword evidence="3" id="KW-1185">Reference proteome</keyword>
<feature type="domain" description="WLM" evidence="1">
    <location>
        <begin position="113"/>
        <end position="259"/>
    </location>
</feature>
<dbReference type="Pfam" id="PF08325">
    <property type="entry name" value="WLM"/>
    <property type="match status" value="1"/>
</dbReference>
<gene>
    <name evidence="2" type="ORF">WJX75_003213</name>
</gene>